<evidence type="ECO:0000313" key="1">
    <source>
        <dbReference type="EMBL" id="GAA4739397.1"/>
    </source>
</evidence>
<dbReference type="InterPro" id="IPR023393">
    <property type="entry name" value="START-like_dom_sf"/>
</dbReference>
<gene>
    <name evidence="1" type="ORF">GCM10025783_07730</name>
</gene>
<dbReference type="EMBL" id="BAABLP010000001">
    <property type="protein sequence ID" value="GAA4739397.1"/>
    <property type="molecule type" value="Genomic_DNA"/>
</dbReference>
<name>A0ABP8YWY7_9MICO</name>
<dbReference type="Gene3D" id="3.30.530.20">
    <property type="match status" value="1"/>
</dbReference>
<dbReference type="RefSeq" id="WP_345479632.1">
    <property type="nucleotide sequence ID" value="NZ_BAABLP010000001.1"/>
</dbReference>
<keyword evidence="2" id="KW-1185">Reference proteome</keyword>
<evidence type="ECO:0008006" key="3">
    <source>
        <dbReference type="Google" id="ProtNLM"/>
    </source>
</evidence>
<organism evidence="1 2">
    <name type="scientific">Amnibacterium soli</name>
    <dbReference type="NCBI Taxonomy" id="1282736"/>
    <lineage>
        <taxon>Bacteria</taxon>
        <taxon>Bacillati</taxon>
        <taxon>Actinomycetota</taxon>
        <taxon>Actinomycetes</taxon>
        <taxon>Micrococcales</taxon>
        <taxon>Microbacteriaceae</taxon>
        <taxon>Amnibacterium</taxon>
    </lineage>
</organism>
<reference evidence="2" key="1">
    <citation type="journal article" date="2019" name="Int. J. Syst. Evol. Microbiol.">
        <title>The Global Catalogue of Microorganisms (GCM) 10K type strain sequencing project: providing services to taxonomists for standard genome sequencing and annotation.</title>
        <authorList>
            <consortium name="The Broad Institute Genomics Platform"/>
            <consortium name="The Broad Institute Genome Sequencing Center for Infectious Disease"/>
            <person name="Wu L."/>
            <person name="Ma J."/>
        </authorList>
    </citation>
    <scope>NUCLEOTIDE SEQUENCE [LARGE SCALE GENOMIC DNA]</scope>
    <source>
        <strain evidence="2">JCM 19015</strain>
    </source>
</reference>
<dbReference type="Proteomes" id="UP001500121">
    <property type="component" value="Unassembled WGS sequence"/>
</dbReference>
<dbReference type="SUPFAM" id="SSF55961">
    <property type="entry name" value="Bet v1-like"/>
    <property type="match status" value="1"/>
</dbReference>
<evidence type="ECO:0000313" key="2">
    <source>
        <dbReference type="Proteomes" id="UP001500121"/>
    </source>
</evidence>
<comment type="caution">
    <text evidence="1">The sequence shown here is derived from an EMBL/GenBank/DDBJ whole genome shotgun (WGS) entry which is preliminary data.</text>
</comment>
<proteinExistence type="predicted"/>
<protein>
    <recommendedName>
        <fullName evidence="3">SRPBCC family protein</fullName>
    </recommendedName>
</protein>
<accession>A0ABP8YWY7</accession>
<sequence>MLIRRPHVGPSVTVLARSPLPPAVALARMAAYPIPAMFVGDRVFPAVRRVEPDVAWDHVGASRVHHLADGGTVTETIVEWTPGSSFAYELVGFTDVFGRLVHGLRGEWSAAPDGDGSILRWTWEFAPLPLRRRLMALVVGPLWRRYSQRMITTVTAEISKAPVGA</sequence>
<dbReference type="InterPro" id="IPR019587">
    <property type="entry name" value="Polyketide_cyclase/dehydratase"/>
</dbReference>
<dbReference type="Pfam" id="PF10604">
    <property type="entry name" value="Polyketide_cyc2"/>
    <property type="match status" value="1"/>
</dbReference>